<dbReference type="OrthoDB" id="4965411at2"/>
<dbReference type="RefSeq" id="WP_043123167.1">
    <property type="nucleotide sequence ID" value="NZ_JTDL01000104.1"/>
</dbReference>
<sequence>MTHDVDYGNTEDDDLTEPLDGRNSQAPEEGSSDNPEILDEVDPLHDPHRLIELDVEDEEPNPDIDLGYD</sequence>
<reference evidence="2 3" key="1">
    <citation type="submission" date="2014-09" db="EMBL/GenBank/DDBJ databases">
        <title>Genome sequence of Sinomonas sp. MUSC 117.</title>
        <authorList>
            <person name="Lee L.-H."/>
        </authorList>
    </citation>
    <scope>NUCLEOTIDE SEQUENCE [LARGE SCALE GENOMIC DNA]</scope>
    <source>
        <strain evidence="2 3">MUSC 117</strain>
    </source>
</reference>
<proteinExistence type="predicted"/>
<protein>
    <submittedName>
        <fullName evidence="2">Uncharacterized protein</fullName>
    </submittedName>
</protein>
<dbReference type="EMBL" id="JTDL01000104">
    <property type="protein sequence ID" value="KHL03160.1"/>
    <property type="molecule type" value="Genomic_DNA"/>
</dbReference>
<dbReference type="Proteomes" id="UP000030982">
    <property type="component" value="Unassembled WGS sequence"/>
</dbReference>
<organism evidence="2 3">
    <name type="scientific">Sinomonas humi</name>
    <dbReference type="NCBI Taxonomy" id="1338436"/>
    <lineage>
        <taxon>Bacteria</taxon>
        <taxon>Bacillati</taxon>
        <taxon>Actinomycetota</taxon>
        <taxon>Actinomycetes</taxon>
        <taxon>Micrococcales</taxon>
        <taxon>Micrococcaceae</taxon>
        <taxon>Sinomonas</taxon>
    </lineage>
</organism>
<evidence type="ECO:0000313" key="3">
    <source>
        <dbReference type="Proteomes" id="UP000030982"/>
    </source>
</evidence>
<name>A0A0B2AN19_9MICC</name>
<keyword evidence="3" id="KW-1185">Reference proteome</keyword>
<evidence type="ECO:0000313" key="2">
    <source>
        <dbReference type="EMBL" id="KHL03160.1"/>
    </source>
</evidence>
<feature type="region of interest" description="Disordered" evidence="1">
    <location>
        <begin position="1"/>
        <end position="69"/>
    </location>
</feature>
<accession>A0A0B2AN19</accession>
<comment type="caution">
    <text evidence="2">The sequence shown here is derived from an EMBL/GenBank/DDBJ whole genome shotgun (WGS) entry which is preliminary data.</text>
</comment>
<feature type="compositionally biased region" description="Basic and acidic residues" evidence="1">
    <location>
        <begin position="42"/>
        <end position="52"/>
    </location>
</feature>
<dbReference type="AlphaFoldDB" id="A0A0B2AN19"/>
<gene>
    <name evidence="2" type="ORF">LK10_10400</name>
</gene>
<evidence type="ECO:0000256" key="1">
    <source>
        <dbReference type="SAM" id="MobiDB-lite"/>
    </source>
</evidence>
<feature type="compositionally biased region" description="Acidic residues" evidence="1">
    <location>
        <begin position="53"/>
        <end position="69"/>
    </location>
</feature>